<comment type="caution">
    <text evidence="9">The sequence shown here is derived from an EMBL/GenBank/DDBJ whole genome shotgun (WGS) entry which is preliminary data.</text>
</comment>
<name>A0A495J5V1_9SPHI</name>
<dbReference type="Pfam" id="PF17042">
    <property type="entry name" value="NBD_C"/>
    <property type="match status" value="1"/>
</dbReference>
<dbReference type="InterPro" id="IPR010737">
    <property type="entry name" value="4-carb_acid_sugar_kinase_N"/>
</dbReference>
<gene>
    <name evidence="9" type="ORF">BDD43_4589</name>
</gene>
<dbReference type="SUPFAM" id="SSF142764">
    <property type="entry name" value="YgbK-like"/>
    <property type="match status" value="1"/>
</dbReference>
<dbReference type="AlphaFoldDB" id="A0A495J5V1"/>
<dbReference type="EMBL" id="RBKU01000001">
    <property type="protein sequence ID" value="RKR84355.1"/>
    <property type="molecule type" value="Genomic_DNA"/>
</dbReference>
<accession>A0A495J5V1</accession>
<sequence>MIIVIADDFTGAAELGGIGLRYNLKVEVNTRVNLLSKADLLVIATDTRSMSKHDAVLEMERVTEEIVKLNPTLVFKKVDSVLRGHVAEELLAHIGKLSHSRALLVPANPGLGRTIVNGQYLLNGEPLHLSNFANDPEFPIKTSSVIELLDGKGIKITSQKHTQTINYEGIVVGDAAGYDDLAAWANLVNRNMIIAGAANFFTALLDKIVIPDEQPRQIKPREFQYPALIVSGTAFKKSSDAVMQLKADGFPVSYMPVNIVSKSEIEESDYEDWCNEIIAYITTFGKAIIAVNPLDTKQINNQNGLLRQKTATVVGLIVKQLHINELLVEGGSTAAAILKQLSISKIYPVEELSPGVIRMSTDDSPELFITIKPGSYAWPQLVRGCTLY</sequence>
<comment type="similarity">
    <text evidence="1">Belongs to the four-carbon acid sugar kinase family.</text>
</comment>
<keyword evidence="10" id="KW-1185">Reference proteome</keyword>
<evidence type="ECO:0000256" key="2">
    <source>
        <dbReference type="ARBA" id="ARBA00022679"/>
    </source>
</evidence>
<evidence type="ECO:0000313" key="10">
    <source>
        <dbReference type="Proteomes" id="UP000268007"/>
    </source>
</evidence>
<proteinExistence type="inferred from homology"/>
<dbReference type="InterPro" id="IPR037051">
    <property type="entry name" value="4-carb_acid_sugar_kinase_N_sf"/>
</dbReference>
<evidence type="ECO:0000256" key="1">
    <source>
        <dbReference type="ARBA" id="ARBA00005715"/>
    </source>
</evidence>
<dbReference type="Gene3D" id="3.40.980.20">
    <property type="entry name" value="Four-carbon acid sugar kinase, nucleotide binding domain"/>
    <property type="match status" value="1"/>
</dbReference>
<evidence type="ECO:0000256" key="5">
    <source>
        <dbReference type="ARBA" id="ARBA00022840"/>
    </source>
</evidence>
<evidence type="ECO:0000256" key="4">
    <source>
        <dbReference type="ARBA" id="ARBA00022777"/>
    </source>
</evidence>
<evidence type="ECO:0000256" key="6">
    <source>
        <dbReference type="ARBA" id="ARBA00023277"/>
    </source>
</evidence>
<keyword evidence="2" id="KW-0808">Transferase</keyword>
<evidence type="ECO:0000259" key="7">
    <source>
        <dbReference type="Pfam" id="PF07005"/>
    </source>
</evidence>
<dbReference type="GO" id="GO:0005524">
    <property type="term" value="F:ATP binding"/>
    <property type="evidence" value="ECO:0007669"/>
    <property type="project" value="UniProtKB-KW"/>
</dbReference>
<reference evidence="9 10" key="1">
    <citation type="submission" date="2018-10" db="EMBL/GenBank/DDBJ databases">
        <title>Genomic Encyclopedia of Archaeal and Bacterial Type Strains, Phase II (KMG-II): from individual species to whole genera.</title>
        <authorList>
            <person name="Goeker M."/>
        </authorList>
    </citation>
    <scope>NUCLEOTIDE SEQUENCE [LARGE SCALE GENOMIC DNA]</scope>
    <source>
        <strain evidence="9 10">DSM 18602</strain>
    </source>
</reference>
<dbReference type="Gene3D" id="3.40.50.10840">
    <property type="entry name" value="Putative sugar-binding, N-terminal domain"/>
    <property type="match status" value="1"/>
</dbReference>
<dbReference type="InterPro" id="IPR042213">
    <property type="entry name" value="NBD_C_sf"/>
</dbReference>
<dbReference type="Pfam" id="PF07005">
    <property type="entry name" value="SBD_N"/>
    <property type="match status" value="1"/>
</dbReference>
<dbReference type="Proteomes" id="UP000268007">
    <property type="component" value="Unassembled WGS sequence"/>
</dbReference>
<keyword evidence="3" id="KW-0547">Nucleotide-binding</keyword>
<dbReference type="RefSeq" id="WP_121199919.1">
    <property type="nucleotide sequence ID" value="NZ_RBKU01000001.1"/>
</dbReference>
<feature type="domain" description="Four-carbon acid sugar kinase N-terminal" evidence="7">
    <location>
        <begin position="2"/>
        <end position="204"/>
    </location>
</feature>
<organism evidence="9 10">
    <name type="scientific">Mucilaginibacter gracilis</name>
    <dbReference type="NCBI Taxonomy" id="423350"/>
    <lineage>
        <taxon>Bacteria</taxon>
        <taxon>Pseudomonadati</taxon>
        <taxon>Bacteroidota</taxon>
        <taxon>Sphingobacteriia</taxon>
        <taxon>Sphingobacteriales</taxon>
        <taxon>Sphingobacteriaceae</taxon>
        <taxon>Mucilaginibacter</taxon>
    </lineage>
</organism>
<dbReference type="GO" id="GO:0016301">
    <property type="term" value="F:kinase activity"/>
    <property type="evidence" value="ECO:0007669"/>
    <property type="project" value="UniProtKB-KW"/>
</dbReference>
<feature type="domain" description="Four-carbon acid sugar kinase nucleotide binding" evidence="8">
    <location>
        <begin position="228"/>
        <end position="375"/>
    </location>
</feature>
<dbReference type="InterPro" id="IPR031475">
    <property type="entry name" value="NBD_C"/>
</dbReference>
<evidence type="ECO:0000313" key="9">
    <source>
        <dbReference type="EMBL" id="RKR84355.1"/>
    </source>
</evidence>
<evidence type="ECO:0000259" key="8">
    <source>
        <dbReference type="Pfam" id="PF17042"/>
    </source>
</evidence>
<keyword evidence="4" id="KW-0418">Kinase</keyword>
<evidence type="ECO:0000256" key="3">
    <source>
        <dbReference type="ARBA" id="ARBA00022741"/>
    </source>
</evidence>
<keyword evidence="6" id="KW-0119">Carbohydrate metabolism</keyword>
<keyword evidence="5" id="KW-0067">ATP-binding</keyword>
<protein>
    <submittedName>
        <fullName evidence="9">Uncharacterized protein YgbK (DUF1537 family)</fullName>
    </submittedName>
</protein>
<dbReference type="OrthoDB" id="9778478at2"/>